<keyword evidence="2" id="KW-1185">Reference proteome</keyword>
<sequence>MSEERIPSVAQLSMLRARLVRFQLYAEAAGLWPGVASFKGCGDDAVRTSAQFLRLCEDAVELSRAIHTAVKGGMSPHGGWSSFSFSALRQIKWELGTALTFVAMGWLVDYEPLCMEIHLDRRDILDDMLADGAWIERFTAFAPGVGESSAQAARRRRRGLGLESMRLNEGITAALTRCVRHLDELLTHGTCDEGHEKRDEDPEDEPLAVRIPPALPQAGARTETRKGACVLVLGKPKKLRSAEQMSLIAALVDSAEFGLTHEDAKRIHSNASKVLNDLCKNDPDWRRAIELPGNSKGGYRIRRRSEALADEIGER</sequence>
<reference evidence="2" key="1">
    <citation type="submission" date="2020-05" db="EMBL/GenBank/DDBJ databases">
        <title>Frigoriglobus tundricola gen. nov., sp. nov., a psychrotolerant cellulolytic planctomycete of the family Gemmataceae with two divergent copies of 16S rRNA gene.</title>
        <authorList>
            <person name="Kulichevskaya I.S."/>
            <person name="Ivanova A.A."/>
            <person name="Naumoff D.G."/>
            <person name="Beletsky A.V."/>
            <person name="Rijpstra W.I.C."/>
            <person name="Sinninghe Damste J.S."/>
            <person name="Mardanov A.V."/>
            <person name="Ravin N.V."/>
            <person name="Dedysh S.N."/>
        </authorList>
    </citation>
    <scope>NUCLEOTIDE SEQUENCE [LARGE SCALE GENOMIC DNA]</scope>
    <source>
        <strain evidence="2">PL17</strain>
    </source>
</reference>
<dbReference type="RefSeq" id="WP_171469409.1">
    <property type="nucleotide sequence ID" value="NZ_CP053452.2"/>
</dbReference>
<organism evidence="1 2">
    <name type="scientific">Frigoriglobus tundricola</name>
    <dbReference type="NCBI Taxonomy" id="2774151"/>
    <lineage>
        <taxon>Bacteria</taxon>
        <taxon>Pseudomonadati</taxon>
        <taxon>Planctomycetota</taxon>
        <taxon>Planctomycetia</taxon>
        <taxon>Gemmatales</taxon>
        <taxon>Gemmataceae</taxon>
        <taxon>Frigoriglobus</taxon>
    </lineage>
</organism>
<dbReference type="KEGG" id="ftj:FTUN_0655"/>
<dbReference type="EMBL" id="CP053452">
    <property type="protein sequence ID" value="QJW93150.1"/>
    <property type="molecule type" value="Genomic_DNA"/>
</dbReference>
<accession>A0A6M5YIJ5</accession>
<protein>
    <submittedName>
        <fullName evidence="1">Uncharacterized protein</fullName>
    </submittedName>
</protein>
<proteinExistence type="predicted"/>
<gene>
    <name evidence="1" type="ORF">FTUN_0655</name>
</gene>
<dbReference type="Proteomes" id="UP000503447">
    <property type="component" value="Chromosome"/>
</dbReference>
<dbReference type="AlphaFoldDB" id="A0A6M5YIJ5"/>
<evidence type="ECO:0000313" key="1">
    <source>
        <dbReference type="EMBL" id="QJW93150.1"/>
    </source>
</evidence>
<evidence type="ECO:0000313" key="2">
    <source>
        <dbReference type="Proteomes" id="UP000503447"/>
    </source>
</evidence>
<name>A0A6M5YIJ5_9BACT</name>